<organism evidence="1 2">
    <name type="scientific">Polyporus arcularius HHB13444</name>
    <dbReference type="NCBI Taxonomy" id="1314778"/>
    <lineage>
        <taxon>Eukaryota</taxon>
        <taxon>Fungi</taxon>
        <taxon>Dikarya</taxon>
        <taxon>Basidiomycota</taxon>
        <taxon>Agaricomycotina</taxon>
        <taxon>Agaricomycetes</taxon>
        <taxon>Polyporales</taxon>
        <taxon>Polyporaceae</taxon>
        <taxon>Polyporus</taxon>
    </lineage>
</organism>
<gene>
    <name evidence="1" type="ORF">K466DRAFT_590593</name>
</gene>
<sequence>MCHASNKQMCLVPAMTVATTAFGGPTDVGTSGRARKQCGKMCSTSHVRLMFVRWTQILWKPAQRQLYLSGQEQPEWILWRGYAATRVFPCQWIPARL</sequence>
<protein>
    <submittedName>
        <fullName evidence="1">Uncharacterized protein</fullName>
    </submittedName>
</protein>
<name>A0A5C3NY20_9APHY</name>
<keyword evidence="2" id="KW-1185">Reference proteome</keyword>
<dbReference type="EMBL" id="ML211495">
    <property type="protein sequence ID" value="TFK82346.1"/>
    <property type="molecule type" value="Genomic_DNA"/>
</dbReference>
<reference evidence="1 2" key="1">
    <citation type="journal article" date="2019" name="Nat. Ecol. Evol.">
        <title>Megaphylogeny resolves global patterns of mushroom evolution.</title>
        <authorList>
            <person name="Varga T."/>
            <person name="Krizsan K."/>
            <person name="Foldi C."/>
            <person name="Dima B."/>
            <person name="Sanchez-Garcia M."/>
            <person name="Sanchez-Ramirez S."/>
            <person name="Szollosi G.J."/>
            <person name="Szarkandi J.G."/>
            <person name="Papp V."/>
            <person name="Albert L."/>
            <person name="Andreopoulos W."/>
            <person name="Angelini C."/>
            <person name="Antonin V."/>
            <person name="Barry K.W."/>
            <person name="Bougher N.L."/>
            <person name="Buchanan P."/>
            <person name="Buyck B."/>
            <person name="Bense V."/>
            <person name="Catcheside P."/>
            <person name="Chovatia M."/>
            <person name="Cooper J."/>
            <person name="Damon W."/>
            <person name="Desjardin D."/>
            <person name="Finy P."/>
            <person name="Geml J."/>
            <person name="Haridas S."/>
            <person name="Hughes K."/>
            <person name="Justo A."/>
            <person name="Karasinski D."/>
            <person name="Kautmanova I."/>
            <person name="Kiss B."/>
            <person name="Kocsube S."/>
            <person name="Kotiranta H."/>
            <person name="LaButti K.M."/>
            <person name="Lechner B.E."/>
            <person name="Liimatainen K."/>
            <person name="Lipzen A."/>
            <person name="Lukacs Z."/>
            <person name="Mihaltcheva S."/>
            <person name="Morgado L.N."/>
            <person name="Niskanen T."/>
            <person name="Noordeloos M.E."/>
            <person name="Ohm R.A."/>
            <person name="Ortiz-Santana B."/>
            <person name="Ovrebo C."/>
            <person name="Racz N."/>
            <person name="Riley R."/>
            <person name="Savchenko A."/>
            <person name="Shiryaev A."/>
            <person name="Soop K."/>
            <person name="Spirin V."/>
            <person name="Szebenyi C."/>
            <person name="Tomsovsky M."/>
            <person name="Tulloss R.E."/>
            <person name="Uehling J."/>
            <person name="Grigoriev I.V."/>
            <person name="Vagvolgyi C."/>
            <person name="Papp T."/>
            <person name="Martin F.M."/>
            <person name="Miettinen O."/>
            <person name="Hibbett D.S."/>
            <person name="Nagy L.G."/>
        </authorList>
    </citation>
    <scope>NUCLEOTIDE SEQUENCE [LARGE SCALE GENOMIC DNA]</scope>
    <source>
        <strain evidence="1 2">HHB13444</strain>
    </source>
</reference>
<evidence type="ECO:0000313" key="1">
    <source>
        <dbReference type="EMBL" id="TFK82346.1"/>
    </source>
</evidence>
<accession>A0A5C3NY20</accession>
<dbReference type="Proteomes" id="UP000308197">
    <property type="component" value="Unassembled WGS sequence"/>
</dbReference>
<proteinExistence type="predicted"/>
<evidence type="ECO:0000313" key="2">
    <source>
        <dbReference type="Proteomes" id="UP000308197"/>
    </source>
</evidence>
<dbReference type="InParanoid" id="A0A5C3NY20"/>
<dbReference type="AlphaFoldDB" id="A0A5C3NY20"/>